<dbReference type="InterPro" id="IPR000847">
    <property type="entry name" value="LysR_HTH_N"/>
</dbReference>
<gene>
    <name evidence="6" type="ORF">GCM10008066_05920</name>
</gene>
<name>A0A8J3ANE6_9BURK</name>
<accession>A0A8J3ANE6</accession>
<dbReference type="Gene3D" id="1.10.10.10">
    <property type="entry name" value="Winged helix-like DNA-binding domain superfamily/Winged helix DNA-binding domain"/>
    <property type="match status" value="1"/>
</dbReference>
<protein>
    <submittedName>
        <fullName evidence="6">LysR family transcriptional regulator</fullName>
    </submittedName>
</protein>
<evidence type="ECO:0000256" key="2">
    <source>
        <dbReference type="ARBA" id="ARBA00023015"/>
    </source>
</evidence>
<dbReference type="InterPro" id="IPR036390">
    <property type="entry name" value="WH_DNA-bd_sf"/>
</dbReference>
<evidence type="ECO:0000313" key="6">
    <source>
        <dbReference type="EMBL" id="GGI16829.1"/>
    </source>
</evidence>
<dbReference type="Proteomes" id="UP000642180">
    <property type="component" value="Unassembled WGS sequence"/>
</dbReference>
<comment type="similarity">
    <text evidence="1">Belongs to the LysR transcriptional regulatory family.</text>
</comment>
<dbReference type="InterPro" id="IPR005119">
    <property type="entry name" value="LysR_subst-bd"/>
</dbReference>
<keyword evidence="7" id="KW-1185">Reference proteome</keyword>
<dbReference type="PANTHER" id="PTHR30537:SF35">
    <property type="entry name" value="TRANSCRIPTIONAL REGULATORY PROTEIN"/>
    <property type="match status" value="1"/>
</dbReference>
<dbReference type="InterPro" id="IPR036388">
    <property type="entry name" value="WH-like_DNA-bd_sf"/>
</dbReference>
<keyword evidence="4" id="KW-0804">Transcription</keyword>
<sequence length="313" mass="34895">MAIICFYIWNNMDRLTAMQVFVSVVDEGSQIAAAERLSLSRPVVSRYLAELEEWMGARLMHRTTRRLSLTAAGEALLPHCRQVLEQINDMKAAISTADDQPRGLLRITVSTSFGQSHLAAAIAEYVRRYPAVQVDMLLVDHAVNLVEERIDLAVRISKELDPNLIARRLSVCRSVICAAPSYLKEKGIPQRPEQLSALNCLTHAHYGKSIWYLEDKKNGTTGVAVSGNISANDATSLLQAALAGSGIAQLPTFLAAPYLRAGTLQRVLPDYEPQQLTFYGVYVSRKHMPPTLRTMLDFLAEKFDGEPEWDRMH</sequence>
<dbReference type="EMBL" id="BMDI01000001">
    <property type="protein sequence ID" value="GGI16829.1"/>
    <property type="molecule type" value="Genomic_DNA"/>
</dbReference>
<keyword evidence="2" id="KW-0805">Transcription regulation</keyword>
<keyword evidence="3" id="KW-0238">DNA-binding</keyword>
<evidence type="ECO:0000313" key="7">
    <source>
        <dbReference type="Proteomes" id="UP000642180"/>
    </source>
</evidence>
<dbReference type="Pfam" id="PF00126">
    <property type="entry name" value="HTH_1"/>
    <property type="match status" value="1"/>
</dbReference>
<dbReference type="FunFam" id="3.40.190.290:FF:000001">
    <property type="entry name" value="Transcriptional regulator, LysR family"/>
    <property type="match status" value="1"/>
</dbReference>
<feature type="domain" description="HTH lysR-type" evidence="5">
    <location>
        <begin position="13"/>
        <end position="70"/>
    </location>
</feature>
<evidence type="ECO:0000259" key="5">
    <source>
        <dbReference type="PROSITE" id="PS50931"/>
    </source>
</evidence>
<reference evidence="7" key="1">
    <citation type="journal article" date="2019" name="Int. J. Syst. Evol. Microbiol.">
        <title>The Global Catalogue of Microorganisms (GCM) 10K type strain sequencing project: providing services to taxonomists for standard genome sequencing and annotation.</title>
        <authorList>
            <consortium name="The Broad Institute Genomics Platform"/>
            <consortium name="The Broad Institute Genome Sequencing Center for Infectious Disease"/>
            <person name="Wu L."/>
            <person name="Ma J."/>
        </authorList>
    </citation>
    <scope>NUCLEOTIDE SEQUENCE [LARGE SCALE GENOMIC DNA]</scope>
    <source>
        <strain evidence="7">CCM 2767</strain>
    </source>
</reference>
<dbReference type="SUPFAM" id="SSF46785">
    <property type="entry name" value="Winged helix' DNA-binding domain"/>
    <property type="match status" value="1"/>
</dbReference>
<dbReference type="AlphaFoldDB" id="A0A8J3ANE6"/>
<proteinExistence type="inferred from homology"/>
<evidence type="ECO:0000256" key="4">
    <source>
        <dbReference type="ARBA" id="ARBA00023163"/>
    </source>
</evidence>
<comment type="caution">
    <text evidence="6">The sequence shown here is derived from an EMBL/GenBank/DDBJ whole genome shotgun (WGS) entry which is preliminary data.</text>
</comment>
<dbReference type="GO" id="GO:0006351">
    <property type="term" value="P:DNA-templated transcription"/>
    <property type="evidence" value="ECO:0007669"/>
    <property type="project" value="TreeGrafter"/>
</dbReference>
<dbReference type="PROSITE" id="PS50931">
    <property type="entry name" value="HTH_LYSR"/>
    <property type="match status" value="1"/>
</dbReference>
<dbReference type="FunFam" id="1.10.10.10:FF:000001">
    <property type="entry name" value="LysR family transcriptional regulator"/>
    <property type="match status" value="1"/>
</dbReference>
<dbReference type="CDD" id="cd08422">
    <property type="entry name" value="PBP2_CrgA_like"/>
    <property type="match status" value="1"/>
</dbReference>
<dbReference type="Gene3D" id="3.40.190.290">
    <property type="match status" value="1"/>
</dbReference>
<dbReference type="PANTHER" id="PTHR30537">
    <property type="entry name" value="HTH-TYPE TRANSCRIPTIONAL REGULATOR"/>
    <property type="match status" value="1"/>
</dbReference>
<evidence type="ECO:0000256" key="3">
    <source>
        <dbReference type="ARBA" id="ARBA00023125"/>
    </source>
</evidence>
<dbReference type="InterPro" id="IPR058163">
    <property type="entry name" value="LysR-type_TF_proteobact-type"/>
</dbReference>
<dbReference type="Pfam" id="PF03466">
    <property type="entry name" value="LysR_substrate"/>
    <property type="match status" value="1"/>
</dbReference>
<dbReference type="SUPFAM" id="SSF53850">
    <property type="entry name" value="Periplasmic binding protein-like II"/>
    <property type="match status" value="1"/>
</dbReference>
<dbReference type="GO" id="GO:0003700">
    <property type="term" value="F:DNA-binding transcription factor activity"/>
    <property type="evidence" value="ECO:0007669"/>
    <property type="project" value="InterPro"/>
</dbReference>
<organism evidence="6 7">
    <name type="scientific">Oxalicibacterium faecigallinarum</name>
    <dbReference type="NCBI Taxonomy" id="573741"/>
    <lineage>
        <taxon>Bacteria</taxon>
        <taxon>Pseudomonadati</taxon>
        <taxon>Pseudomonadota</taxon>
        <taxon>Betaproteobacteria</taxon>
        <taxon>Burkholderiales</taxon>
        <taxon>Oxalobacteraceae</taxon>
        <taxon>Oxalicibacterium</taxon>
    </lineage>
</organism>
<evidence type="ECO:0000256" key="1">
    <source>
        <dbReference type="ARBA" id="ARBA00009437"/>
    </source>
</evidence>
<dbReference type="GO" id="GO:0043565">
    <property type="term" value="F:sequence-specific DNA binding"/>
    <property type="evidence" value="ECO:0007669"/>
    <property type="project" value="TreeGrafter"/>
</dbReference>